<accession>A0AA36CVB4</accession>
<dbReference type="EMBL" id="CATQJA010002639">
    <property type="protein sequence ID" value="CAJ0575559.1"/>
    <property type="molecule type" value="Genomic_DNA"/>
</dbReference>
<keyword evidence="2" id="KW-1185">Reference proteome</keyword>
<protein>
    <recommendedName>
        <fullName evidence="3">Abhydrolase domain-containing 18</fullName>
    </recommendedName>
</protein>
<reference evidence="1" key="1">
    <citation type="submission" date="2023-06" db="EMBL/GenBank/DDBJ databases">
        <authorList>
            <person name="Delattre M."/>
        </authorList>
    </citation>
    <scope>NUCLEOTIDE SEQUENCE</scope>
    <source>
        <strain evidence="1">AF72</strain>
    </source>
</reference>
<gene>
    <name evidence="1" type="ORF">MSPICULIGERA_LOCUS13869</name>
</gene>
<evidence type="ECO:0008006" key="3">
    <source>
        <dbReference type="Google" id="ProtNLM"/>
    </source>
</evidence>
<comment type="caution">
    <text evidence="1">The sequence shown here is derived from an EMBL/GenBank/DDBJ whole genome shotgun (WGS) entry which is preliminary data.</text>
</comment>
<proteinExistence type="predicted"/>
<evidence type="ECO:0000313" key="2">
    <source>
        <dbReference type="Proteomes" id="UP001177023"/>
    </source>
</evidence>
<dbReference type="AlphaFoldDB" id="A0AA36CVB4"/>
<feature type="non-terminal residue" evidence="1">
    <location>
        <position position="389"/>
    </location>
</feature>
<dbReference type="InterPro" id="IPR029058">
    <property type="entry name" value="AB_hydrolase_fold"/>
</dbReference>
<organism evidence="1 2">
    <name type="scientific">Mesorhabditis spiculigera</name>
    <dbReference type="NCBI Taxonomy" id="96644"/>
    <lineage>
        <taxon>Eukaryota</taxon>
        <taxon>Metazoa</taxon>
        <taxon>Ecdysozoa</taxon>
        <taxon>Nematoda</taxon>
        <taxon>Chromadorea</taxon>
        <taxon>Rhabditida</taxon>
        <taxon>Rhabditina</taxon>
        <taxon>Rhabditomorpha</taxon>
        <taxon>Rhabditoidea</taxon>
        <taxon>Rhabditidae</taxon>
        <taxon>Mesorhabditinae</taxon>
        <taxon>Mesorhabditis</taxon>
    </lineage>
</organism>
<sequence>MTSYLTQLPRIPDVSLDLAFRRFLVFSKLYTESWGNPVVLRDLRDYMRNVMSQRKVIDLLDNHGHNPMHITQQRIAGNARIADGHFISPHSLEFPHHMPAPVNKAHWRGIFPKNERKGLIVHLAGTGDHTYKRRELGFVDDLLKDGTAGIMLENPFYGARKPSEQFRSSLRNVSDLMVMGAALIAETLYLLRWAYKEGYWPIGISGVSMGGHMACLAGSNATFPITIVPCLSWTTASPVYTAGALSYAIPFAGVLAKQLDDPSYRQKLQDIPNCNWLEQARSRQSENGDTLARNFMWVLMHDFTHLGEYPVPIDTSLVHSVVGEDDAYVLREGVTHLNDIWRHAVVEVIPKRGHVASYLYYHDVFRKAIRGRINAAIQKYPNRPPSACT</sequence>
<dbReference type="InterPro" id="IPR019149">
    <property type="entry name" value="ABHD18"/>
</dbReference>
<dbReference type="PANTHER" id="PTHR13617">
    <property type="entry name" value="PROTEIN ABHD18"/>
    <property type="match status" value="1"/>
</dbReference>
<dbReference type="Proteomes" id="UP001177023">
    <property type="component" value="Unassembled WGS sequence"/>
</dbReference>
<name>A0AA36CVB4_9BILA</name>
<dbReference type="Gene3D" id="3.40.50.1820">
    <property type="entry name" value="alpha/beta hydrolase"/>
    <property type="match status" value="1"/>
</dbReference>
<dbReference type="Pfam" id="PF09752">
    <property type="entry name" value="ABHD18"/>
    <property type="match status" value="1"/>
</dbReference>
<dbReference type="PANTHER" id="PTHR13617:SF14">
    <property type="entry name" value="PROTEIN ABHD18"/>
    <property type="match status" value="1"/>
</dbReference>
<evidence type="ECO:0000313" key="1">
    <source>
        <dbReference type="EMBL" id="CAJ0575559.1"/>
    </source>
</evidence>
<dbReference type="SUPFAM" id="SSF53474">
    <property type="entry name" value="alpha/beta-Hydrolases"/>
    <property type="match status" value="1"/>
</dbReference>